<dbReference type="AlphaFoldDB" id="A0A3L6PU94"/>
<sequence length="109" mass="12932">MHMREILQRSCSPRAGRSNHRRPTKSLPIRCRRLKMETNTMQKRVREMIFTALHQSERFLRLNNILLWHFPVLILEPCRESLYPSDEDILKKKFSPAASDASPRTSSRE</sequence>
<proteinExistence type="predicted"/>
<keyword evidence="3" id="KW-1185">Reference proteome</keyword>
<comment type="caution">
    <text evidence="2">The sequence shown here is derived from an EMBL/GenBank/DDBJ whole genome shotgun (WGS) entry which is preliminary data.</text>
</comment>
<name>A0A3L6PU94_PANMI</name>
<organism evidence="2 3">
    <name type="scientific">Panicum miliaceum</name>
    <name type="common">Proso millet</name>
    <name type="synonym">Broomcorn millet</name>
    <dbReference type="NCBI Taxonomy" id="4540"/>
    <lineage>
        <taxon>Eukaryota</taxon>
        <taxon>Viridiplantae</taxon>
        <taxon>Streptophyta</taxon>
        <taxon>Embryophyta</taxon>
        <taxon>Tracheophyta</taxon>
        <taxon>Spermatophyta</taxon>
        <taxon>Magnoliopsida</taxon>
        <taxon>Liliopsida</taxon>
        <taxon>Poales</taxon>
        <taxon>Poaceae</taxon>
        <taxon>PACMAD clade</taxon>
        <taxon>Panicoideae</taxon>
        <taxon>Panicodae</taxon>
        <taxon>Paniceae</taxon>
        <taxon>Panicinae</taxon>
        <taxon>Panicum</taxon>
        <taxon>Panicum sect. Panicum</taxon>
    </lineage>
</organism>
<evidence type="ECO:0000313" key="2">
    <source>
        <dbReference type="EMBL" id="RLM65298.1"/>
    </source>
</evidence>
<accession>A0A3L6PU94</accession>
<feature type="region of interest" description="Disordered" evidence="1">
    <location>
        <begin position="1"/>
        <end position="26"/>
    </location>
</feature>
<dbReference type="Proteomes" id="UP000275267">
    <property type="component" value="Unassembled WGS sequence"/>
</dbReference>
<evidence type="ECO:0000256" key="1">
    <source>
        <dbReference type="SAM" id="MobiDB-lite"/>
    </source>
</evidence>
<evidence type="ECO:0000313" key="3">
    <source>
        <dbReference type="Proteomes" id="UP000275267"/>
    </source>
</evidence>
<gene>
    <name evidence="2" type="ORF">C2845_PM16G13870</name>
</gene>
<protein>
    <submittedName>
        <fullName evidence="2">Uncharacterized protein</fullName>
    </submittedName>
</protein>
<reference evidence="3" key="1">
    <citation type="journal article" date="2019" name="Nat. Commun.">
        <title>The genome of broomcorn millet.</title>
        <authorList>
            <person name="Zou C."/>
            <person name="Miki D."/>
            <person name="Li D."/>
            <person name="Tang Q."/>
            <person name="Xiao L."/>
            <person name="Rajput S."/>
            <person name="Deng P."/>
            <person name="Jia W."/>
            <person name="Huang R."/>
            <person name="Zhang M."/>
            <person name="Sun Y."/>
            <person name="Hu J."/>
            <person name="Fu X."/>
            <person name="Schnable P.S."/>
            <person name="Li F."/>
            <person name="Zhang H."/>
            <person name="Feng B."/>
            <person name="Zhu X."/>
            <person name="Liu R."/>
            <person name="Schnable J.C."/>
            <person name="Zhu J.-K."/>
            <person name="Zhang H."/>
        </authorList>
    </citation>
    <scope>NUCLEOTIDE SEQUENCE [LARGE SCALE GENOMIC DNA]</scope>
</reference>
<dbReference type="EMBL" id="PQIB02000015">
    <property type="protein sequence ID" value="RLM65298.1"/>
    <property type="molecule type" value="Genomic_DNA"/>
</dbReference>